<organism evidence="8 9">
    <name type="scientific">Helianthus annuus</name>
    <name type="common">Common sunflower</name>
    <dbReference type="NCBI Taxonomy" id="4232"/>
    <lineage>
        <taxon>Eukaryota</taxon>
        <taxon>Viridiplantae</taxon>
        <taxon>Streptophyta</taxon>
        <taxon>Embryophyta</taxon>
        <taxon>Tracheophyta</taxon>
        <taxon>Spermatophyta</taxon>
        <taxon>Magnoliopsida</taxon>
        <taxon>eudicotyledons</taxon>
        <taxon>Gunneridae</taxon>
        <taxon>Pentapetalae</taxon>
        <taxon>asterids</taxon>
        <taxon>campanulids</taxon>
        <taxon>Asterales</taxon>
        <taxon>Asteraceae</taxon>
        <taxon>Asteroideae</taxon>
        <taxon>Heliantheae alliance</taxon>
        <taxon>Heliantheae</taxon>
        <taxon>Helianthus</taxon>
    </lineage>
</organism>
<dbReference type="Gramene" id="mRNA:HanXRQr2_Chr04g0151401">
    <property type="protein sequence ID" value="mRNA:HanXRQr2_Chr04g0151401"/>
    <property type="gene ID" value="HanXRQr2_Chr04g0151401"/>
</dbReference>
<keyword evidence="4" id="KW-0408">Iron</keyword>
<evidence type="ECO:0000313" key="9">
    <source>
        <dbReference type="Proteomes" id="UP000215914"/>
    </source>
</evidence>
<dbReference type="OMA" id="KENMETC"/>
<dbReference type="InParanoid" id="A0A251UY97"/>
<dbReference type="EMBL" id="CM007893">
    <property type="protein sequence ID" value="OTG27722.1"/>
    <property type="molecule type" value="Genomic_DNA"/>
</dbReference>
<evidence type="ECO:0000256" key="3">
    <source>
        <dbReference type="ARBA" id="ARBA00023002"/>
    </source>
</evidence>
<dbReference type="GO" id="GO:0020037">
    <property type="term" value="F:heme binding"/>
    <property type="evidence" value="ECO:0007669"/>
    <property type="project" value="InterPro"/>
</dbReference>
<dbReference type="EMBL" id="MNCJ02000319">
    <property type="protein sequence ID" value="KAF5808954.1"/>
    <property type="molecule type" value="Genomic_DNA"/>
</dbReference>
<evidence type="ECO:0000256" key="4">
    <source>
        <dbReference type="ARBA" id="ARBA00023004"/>
    </source>
</evidence>
<dbReference type="SUPFAM" id="SSF48264">
    <property type="entry name" value="Cytochrome P450"/>
    <property type="match status" value="1"/>
</dbReference>
<reference evidence="7" key="3">
    <citation type="submission" date="2020-06" db="EMBL/GenBank/DDBJ databases">
        <title>Helianthus annuus Genome sequencing and assembly Release 2.</title>
        <authorList>
            <person name="Gouzy J."/>
            <person name="Langlade N."/>
            <person name="Munos S."/>
        </authorList>
    </citation>
    <scope>NUCLEOTIDE SEQUENCE</scope>
    <source>
        <tissue evidence="7">Leaves</tissue>
    </source>
</reference>
<keyword evidence="6" id="KW-0812">Transmembrane</keyword>
<dbReference type="InterPro" id="IPR002401">
    <property type="entry name" value="Cyt_P450_E_grp-I"/>
</dbReference>
<evidence type="ECO:0000313" key="7">
    <source>
        <dbReference type="EMBL" id="KAF5808954.1"/>
    </source>
</evidence>
<evidence type="ECO:0000256" key="2">
    <source>
        <dbReference type="ARBA" id="ARBA00022723"/>
    </source>
</evidence>
<evidence type="ECO:0000313" key="8">
    <source>
        <dbReference type="EMBL" id="OTG27722.1"/>
    </source>
</evidence>
<dbReference type="GO" id="GO:0004497">
    <property type="term" value="F:monooxygenase activity"/>
    <property type="evidence" value="ECO:0007669"/>
    <property type="project" value="UniProtKB-KW"/>
</dbReference>
<evidence type="ECO:0000256" key="1">
    <source>
        <dbReference type="ARBA" id="ARBA00022617"/>
    </source>
</evidence>
<dbReference type="Pfam" id="PF00067">
    <property type="entry name" value="p450"/>
    <property type="match status" value="1"/>
</dbReference>
<dbReference type="PANTHER" id="PTHR47947:SF24">
    <property type="entry name" value="ISOFLAVONE 2'-HYDROXYLASE-LIKE"/>
    <property type="match status" value="1"/>
</dbReference>
<feature type="transmembrane region" description="Helical" evidence="6">
    <location>
        <begin position="6"/>
        <end position="26"/>
    </location>
</feature>
<dbReference type="Proteomes" id="UP000215914">
    <property type="component" value="Chromosome 4"/>
</dbReference>
<sequence length="328" mass="38335">MEALYYYIPLISLIFLAISIFTDYFFHKLQNLPPRPWLPPLPIIGHLYLLNKPFHRSLAKLSTKHGPVQLLQFGSRRVLVVSSPSTAEECLTKNDIVFANRPELLAGKYLGYNYTSLVFAPYGDHWRNLRRISSLEIFSSHRLTEFEPIRADEVHHMTHKLYQSSLKLDTVVHVRPILVDLTLNVVMRMISGKRYYYSKDDVLIDEEKEKAHRFQEIVNEILKLVGATNVGDFVPMLRWLGVSKLEKRLIALQAKRDLFMQELLEELKENMETCSNGKQRKNMIQMLLSLQKSEPELYTDELIRSMMLVNSTQKILYFILAFYTNKQP</sequence>
<name>A0A251UY97_HELAN</name>
<reference evidence="8" key="2">
    <citation type="submission" date="2017-02" db="EMBL/GenBank/DDBJ databases">
        <title>Sunflower complete genome.</title>
        <authorList>
            <person name="Langlade N."/>
            <person name="Munos S."/>
        </authorList>
    </citation>
    <scope>NUCLEOTIDE SEQUENCE [LARGE SCALE GENOMIC DNA]</scope>
    <source>
        <tissue evidence="8">Leaves</tissue>
    </source>
</reference>
<keyword evidence="6" id="KW-0472">Membrane</keyword>
<keyword evidence="1" id="KW-0349">Heme</keyword>
<keyword evidence="5" id="KW-0503">Monooxygenase</keyword>
<dbReference type="InterPro" id="IPR050651">
    <property type="entry name" value="Plant_Cytochrome_P450_Monoox"/>
</dbReference>
<evidence type="ECO:0000256" key="5">
    <source>
        <dbReference type="ARBA" id="ARBA00023033"/>
    </source>
</evidence>
<keyword evidence="3 7" id="KW-0560">Oxidoreductase</keyword>
<gene>
    <name evidence="8" type="ORF">HannXRQ_Chr04g0103111</name>
    <name evidence="7" type="ORF">HanXRQr2_Chr04g0151401</name>
</gene>
<keyword evidence="2" id="KW-0479">Metal-binding</keyword>
<keyword evidence="6" id="KW-1133">Transmembrane helix</keyword>
<dbReference type="PANTHER" id="PTHR47947">
    <property type="entry name" value="CYTOCHROME P450 82C3-RELATED"/>
    <property type="match status" value="1"/>
</dbReference>
<dbReference type="STRING" id="4232.A0A251UY97"/>
<keyword evidence="9" id="KW-1185">Reference proteome</keyword>
<dbReference type="GO" id="GO:0005506">
    <property type="term" value="F:iron ion binding"/>
    <property type="evidence" value="ECO:0007669"/>
    <property type="project" value="InterPro"/>
</dbReference>
<dbReference type="GO" id="GO:0016705">
    <property type="term" value="F:oxidoreductase activity, acting on paired donors, with incorporation or reduction of molecular oxygen"/>
    <property type="evidence" value="ECO:0007669"/>
    <property type="project" value="InterPro"/>
</dbReference>
<reference evidence="7 9" key="1">
    <citation type="journal article" date="2017" name="Nature">
        <title>The sunflower genome provides insights into oil metabolism, flowering and Asterid evolution.</title>
        <authorList>
            <person name="Badouin H."/>
            <person name="Gouzy J."/>
            <person name="Grassa C.J."/>
            <person name="Murat F."/>
            <person name="Staton S.E."/>
            <person name="Cottret L."/>
            <person name="Lelandais-Briere C."/>
            <person name="Owens G.L."/>
            <person name="Carrere S."/>
            <person name="Mayjonade B."/>
            <person name="Legrand L."/>
            <person name="Gill N."/>
            <person name="Kane N.C."/>
            <person name="Bowers J.E."/>
            <person name="Hubner S."/>
            <person name="Bellec A."/>
            <person name="Berard A."/>
            <person name="Berges H."/>
            <person name="Blanchet N."/>
            <person name="Boniface M.C."/>
            <person name="Brunel D."/>
            <person name="Catrice O."/>
            <person name="Chaidir N."/>
            <person name="Claudel C."/>
            <person name="Donnadieu C."/>
            <person name="Faraut T."/>
            <person name="Fievet G."/>
            <person name="Helmstetter N."/>
            <person name="King M."/>
            <person name="Knapp S.J."/>
            <person name="Lai Z."/>
            <person name="Le Paslier M.C."/>
            <person name="Lippi Y."/>
            <person name="Lorenzon L."/>
            <person name="Mandel J.R."/>
            <person name="Marage G."/>
            <person name="Marchand G."/>
            <person name="Marquand E."/>
            <person name="Bret-Mestries E."/>
            <person name="Morien E."/>
            <person name="Nambeesan S."/>
            <person name="Nguyen T."/>
            <person name="Pegot-Espagnet P."/>
            <person name="Pouilly N."/>
            <person name="Raftis F."/>
            <person name="Sallet E."/>
            <person name="Schiex T."/>
            <person name="Thomas J."/>
            <person name="Vandecasteele C."/>
            <person name="Vares D."/>
            <person name="Vear F."/>
            <person name="Vautrin S."/>
            <person name="Crespi M."/>
            <person name="Mangin B."/>
            <person name="Burke J.M."/>
            <person name="Salse J."/>
            <person name="Munos S."/>
            <person name="Vincourt P."/>
            <person name="Rieseberg L.H."/>
            <person name="Langlade N.B."/>
        </authorList>
    </citation>
    <scope>NUCLEOTIDE SEQUENCE [LARGE SCALE GENOMIC DNA]</scope>
    <source>
        <strain evidence="9">cv. SF193</strain>
        <tissue evidence="7">Leaves</tissue>
    </source>
</reference>
<dbReference type="Gene3D" id="1.10.630.10">
    <property type="entry name" value="Cytochrome P450"/>
    <property type="match status" value="1"/>
</dbReference>
<dbReference type="InterPro" id="IPR001128">
    <property type="entry name" value="Cyt_P450"/>
</dbReference>
<dbReference type="PRINTS" id="PR00463">
    <property type="entry name" value="EP450I"/>
</dbReference>
<evidence type="ECO:0000256" key="6">
    <source>
        <dbReference type="SAM" id="Phobius"/>
    </source>
</evidence>
<dbReference type="AlphaFoldDB" id="A0A251UY97"/>
<protein>
    <submittedName>
        <fullName evidence="7">Oxidoreductase</fullName>
        <ecNumber evidence="7">1.14.14.-</ecNumber>
    </submittedName>
    <submittedName>
        <fullName evidence="8">Putative cytochrome P450</fullName>
    </submittedName>
</protein>
<proteinExistence type="predicted"/>
<dbReference type="EC" id="1.14.14.-" evidence="7"/>
<accession>A0A251UY97</accession>
<dbReference type="InterPro" id="IPR036396">
    <property type="entry name" value="Cyt_P450_sf"/>
</dbReference>